<evidence type="ECO:0000256" key="3">
    <source>
        <dbReference type="ARBA" id="ARBA00022729"/>
    </source>
</evidence>
<dbReference type="AlphaFoldDB" id="I8ALD2"/>
<evidence type="ECO:0000313" key="7">
    <source>
        <dbReference type="Proteomes" id="UP000004080"/>
    </source>
</evidence>
<organism evidence="6 7">
    <name type="scientific">Fictibacillus macauensis ZFHKF-1</name>
    <dbReference type="NCBI Taxonomy" id="1196324"/>
    <lineage>
        <taxon>Bacteria</taxon>
        <taxon>Bacillati</taxon>
        <taxon>Bacillota</taxon>
        <taxon>Bacilli</taxon>
        <taxon>Bacillales</taxon>
        <taxon>Fictibacillaceae</taxon>
        <taxon>Fictibacillus</taxon>
    </lineage>
</organism>
<reference evidence="6 7" key="1">
    <citation type="journal article" date="2012" name="J. Bacteriol.">
        <title>Genome of Bacillus macauensis ZFHKF-1, a Long-Chain-Forming Bacterium.</title>
        <authorList>
            <person name="Cai L."/>
            <person name="Zhang T."/>
        </authorList>
    </citation>
    <scope>NUCLEOTIDE SEQUENCE [LARGE SCALE GENOMIC DNA]</scope>
    <source>
        <strain evidence="6 7">ZFHKF-1</strain>
    </source>
</reference>
<dbReference type="InterPro" id="IPR001638">
    <property type="entry name" value="Solute-binding_3/MltF_N"/>
</dbReference>
<keyword evidence="3 4" id="KW-0732">Signal</keyword>
<gene>
    <name evidence="6" type="ORF">A374_03989</name>
</gene>
<name>I8ALD2_9BACL</name>
<comment type="similarity">
    <text evidence="2">Belongs to the bacterial solute-binding protein 3 family.</text>
</comment>
<evidence type="ECO:0000256" key="1">
    <source>
        <dbReference type="ARBA" id="ARBA00004196"/>
    </source>
</evidence>
<evidence type="ECO:0000256" key="4">
    <source>
        <dbReference type="SAM" id="SignalP"/>
    </source>
</evidence>
<dbReference type="PROSITE" id="PS01039">
    <property type="entry name" value="SBP_BACTERIAL_3"/>
    <property type="match status" value="1"/>
</dbReference>
<dbReference type="SUPFAM" id="SSF53850">
    <property type="entry name" value="Periplasmic binding protein-like II"/>
    <property type="match status" value="1"/>
</dbReference>
<evidence type="ECO:0000256" key="2">
    <source>
        <dbReference type="ARBA" id="ARBA00010333"/>
    </source>
</evidence>
<dbReference type="STRING" id="1196324.A374_03989"/>
<evidence type="ECO:0000313" key="6">
    <source>
        <dbReference type="EMBL" id="EIT86702.1"/>
    </source>
</evidence>
<feature type="chain" id="PRO_5039397362" evidence="4">
    <location>
        <begin position="20"/>
        <end position="89"/>
    </location>
</feature>
<feature type="domain" description="Solute-binding protein family 3/N-terminal" evidence="5">
    <location>
        <begin position="37"/>
        <end position="88"/>
    </location>
</feature>
<dbReference type="GO" id="GO:0030313">
    <property type="term" value="C:cell envelope"/>
    <property type="evidence" value="ECO:0007669"/>
    <property type="project" value="UniProtKB-SubCell"/>
</dbReference>
<sequence length="89" mass="9879">MKKMGLSLTVLTLALTLGACGKKEDTPVKNEAVNEVLKVGTDATFNPFEFKGKDGKYTGFDVELIQSLAKEMGYKDVDFVETEFKSFFQ</sequence>
<dbReference type="Proteomes" id="UP000004080">
    <property type="component" value="Unassembled WGS sequence"/>
</dbReference>
<keyword evidence="7" id="KW-1185">Reference proteome</keyword>
<dbReference type="OrthoDB" id="9774451at2"/>
<proteinExistence type="inferred from homology"/>
<dbReference type="PANTHER" id="PTHR35936:SF17">
    <property type="entry name" value="ARGININE-BINDING EXTRACELLULAR PROTEIN ARTP"/>
    <property type="match status" value="1"/>
</dbReference>
<protein>
    <submittedName>
        <fullName evidence="6">Amino acid ABC transporter substrate-binding protein</fullName>
    </submittedName>
</protein>
<dbReference type="Pfam" id="PF00497">
    <property type="entry name" value="SBP_bac_3"/>
    <property type="match status" value="1"/>
</dbReference>
<dbReference type="InterPro" id="IPR018313">
    <property type="entry name" value="SBP_3_CS"/>
</dbReference>
<dbReference type="Gene3D" id="3.40.190.10">
    <property type="entry name" value="Periplasmic binding protein-like II"/>
    <property type="match status" value="1"/>
</dbReference>
<evidence type="ECO:0000259" key="5">
    <source>
        <dbReference type="Pfam" id="PF00497"/>
    </source>
</evidence>
<accession>I8ALD2</accession>
<comment type="subcellular location">
    <subcellularLocation>
        <location evidence="1">Cell envelope</location>
    </subcellularLocation>
</comment>
<comment type="caution">
    <text evidence="6">The sequence shown here is derived from an EMBL/GenBank/DDBJ whole genome shotgun (WGS) entry which is preliminary data.</text>
</comment>
<dbReference type="PANTHER" id="PTHR35936">
    <property type="entry name" value="MEMBRANE-BOUND LYTIC MUREIN TRANSGLYCOSYLASE F"/>
    <property type="match status" value="1"/>
</dbReference>
<feature type="signal peptide" evidence="4">
    <location>
        <begin position="1"/>
        <end position="19"/>
    </location>
</feature>
<dbReference type="eggNOG" id="COG0834">
    <property type="taxonomic scope" value="Bacteria"/>
</dbReference>
<dbReference type="PATRIC" id="fig|1196324.3.peg.808"/>
<dbReference type="EMBL" id="AKKV01000020">
    <property type="protein sequence ID" value="EIT86702.1"/>
    <property type="molecule type" value="Genomic_DNA"/>
</dbReference>
<dbReference type="PROSITE" id="PS51257">
    <property type="entry name" value="PROKAR_LIPOPROTEIN"/>
    <property type="match status" value="1"/>
</dbReference>
<dbReference type="RefSeq" id="WP_007200897.1">
    <property type="nucleotide sequence ID" value="NZ_AKKV01000020.1"/>
</dbReference>